<proteinExistence type="predicted"/>
<dbReference type="EMBL" id="JAJSOF020000015">
    <property type="protein sequence ID" value="KAJ4441781.1"/>
    <property type="molecule type" value="Genomic_DNA"/>
</dbReference>
<organism evidence="1 2">
    <name type="scientific">Periplaneta americana</name>
    <name type="common">American cockroach</name>
    <name type="synonym">Blatta americana</name>
    <dbReference type="NCBI Taxonomy" id="6978"/>
    <lineage>
        <taxon>Eukaryota</taxon>
        <taxon>Metazoa</taxon>
        <taxon>Ecdysozoa</taxon>
        <taxon>Arthropoda</taxon>
        <taxon>Hexapoda</taxon>
        <taxon>Insecta</taxon>
        <taxon>Pterygota</taxon>
        <taxon>Neoptera</taxon>
        <taxon>Polyneoptera</taxon>
        <taxon>Dictyoptera</taxon>
        <taxon>Blattodea</taxon>
        <taxon>Blattoidea</taxon>
        <taxon>Blattidae</taxon>
        <taxon>Blattinae</taxon>
        <taxon>Periplaneta</taxon>
    </lineage>
</organism>
<name>A0ABQ8T718_PERAM</name>
<gene>
    <name evidence="1" type="ORF">ANN_11639</name>
</gene>
<protein>
    <submittedName>
        <fullName evidence="1">Uncharacterized protein</fullName>
    </submittedName>
</protein>
<evidence type="ECO:0000313" key="1">
    <source>
        <dbReference type="EMBL" id="KAJ4441781.1"/>
    </source>
</evidence>
<evidence type="ECO:0000313" key="2">
    <source>
        <dbReference type="Proteomes" id="UP001148838"/>
    </source>
</evidence>
<dbReference type="Proteomes" id="UP001148838">
    <property type="component" value="Unassembled WGS sequence"/>
</dbReference>
<reference evidence="1 2" key="1">
    <citation type="journal article" date="2022" name="Allergy">
        <title>Genome assembly and annotation of Periplaneta americana reveal a comprehensive cockroach allergen profile.</title>
        <authorList>
            <person name="Wang L."/>
            <person name="Xiong Q."/>
            <person name="Saelim N."/>
            <person name="Wang L."/>
            <person name="Nong W."/>
            <person name="Wan A.T."/>
            <person name="Shi M."/>
            <person name="Liu X."/>
            <person name="Cao Q."/>
            <person name="Hui J.H.L."/>
            <person name="Sookrung N."/>
            <person name="Leung T.F."/>
            <person name="Tungtrongchitr A."/>
            <person name="Tsui S.K.W."/>
        </authorList>
    </citation>
    <scope>NUCLEOTIDE SEQUENCE [LARGE SCALE GENOMIC DNA]</scope>
    <source>
        <strain evidence="1">PWHHKU_190912</strain>
    </source>
</reference>
<sequence>MAGLCEGGDEPPGSLKASNLPKGLFSSGLITDTLYTNLDSPIRATCPAHPKRLDLMFLIMSAPNIFL</sequence>
<comment type="caution">
    <text evidence="1">The sequence shown here is derived from an EMBL/GenBank/DDBJ whole genome shotgun (WGS) entry which is preliminary data.</text>
</comment>
<keyword evidence="2" id="KW-1185">Reference proteome</keyword>
<accession>A0ABQ8T718</accession>